<sequence>MILFLVGLHRPGSGKNRDIPRSGTASPTWSLPLLRRVRAAIPLFALVLATGMLLSGCGSPKPSVAAATGPMDHFIALESDGRILYEAGGKALAARVQQLLDDAVSTVERRHRLPFLRPVRVHVFANARTFARESPSPNTAGVTVGGELYLSPRLAEAPEKLSGILTHELAHQHFTQYLGVRNAYEILPRWFAEGFAVVVSGAGADRVSEQEAIRAIINGEQLYLSGDPRSLPTNSRSYGVQPHMFYRQSTMFVEFLERNYGEEKFGNLLRRLFGGERFDGAFVAAFGRPVPIAWSEFVDSVKTTHLAEPDRKP</sequence>
<reference evidence="2 3" key="1">
    <citation type="submission" date="2016-10" db="EMBL/GenBank/DDBJ databases">
        <authorList>
            <person name="de Groot N.N."/>
        </authorList>
    </citation>
    <scope>NUCLEOTIDE SEQUENCE [LARGE SCALE GENOMIC DNA]</scope>
    <source>
        <strain evidence="2 3">HLD2</strain>
    </source>
</reference>
<dbReference type="EMBL" id="FMWD01000005">
    <property type="protein sequence ID" value="SCZ59431.1"/>
    <property type="molecule type" value="Genomic_DNA"/>
</dbReference>
<dbReference type="OrthoDB" id="5731719at2"/>
<evidence type="ECO:0000313" key="2">
    <source>
        <dbReference type="EMBL" id="SCZ59431.1"/>
    </source>
</evidence>
<dbReference type="Gene3D" id="1.10.390.10">
    <property type="entry name" value="Neutral Protease Domain 2"/>
    <property type="match status" value="1"/>
</dbReference>
<evidence type="ECO:0000259" key="1">
    <source>
        <dbReference type="Pfam" id="PF13485"/>
    </source>
</evidence>
<protein>
    <submittedName>
        <fullName evidence="2">Peptidase MA superfamily protein</fullName>
    </submittedName>
</protein>
<feature type="domain" description="Peptidase MA-like" evidence="1">
    <location>
        <begin position="164"/>
        <end position="287"/>
    </location>
</feature>
<dbReference type="SUPFAM" id="SSF55486">
    <property type="entry name" value="Metalloproteases ('zincins'), catalytic domain"/>
    <property type="match status" value="1"/>
</dbReference>
<dbReference type="RefSeq" id="WP_092995815.1">
    <property type="nucleotide sequence ID" value="NZ_FMWD01000005.1"/>
</dbReference>
<keyword evidence="3" id="KW-1185">Reference proteome</keyword>
<dbReference type="InterPro" id="IPR027268">
    <property type="entry name" value="Peptidase_M4/M1_CTD_sf"/>
</dbReference>
<organism evidence="2 3">
    <name type="scientific">Thiohalomonas denitrificans</name>
    <dbReference type="NCBI Taxonomy" id="415747"/>
    <lineage>
        <taxon>Bacteria</taxon>
        <taxon>Pseudomonadati</taxon>
        <taxon>Pseudomonadota</taxon>
        <taxon>Gammaproteobacteria</taxon>
        <taxon>Thiohalomonadales</taxon>
        <taxon>Thiohalomonadaceae</taxon>
        <taxon>Thiohalomonas</taxon>
    </lineage>
</organism>
<proteinExistence type="predicted"/>
<dbReference type="AlphaFoldDB" id="A0A1G5QDJ8"/>
<name>A0A1G5QDJ8_9GAMM</name>
<accession>A0A1G5QDJ8</accession>
<dbReference type="Pfam" id="PF13485">
    <property type="entry name" value="Peptidase_MA_2"/>
    <property type="match status" value="1"/>
</dbReference>
<evidence type="ECO:0000313" key="3">
    <source>
        <dbReference type="Proteomes" id="UP000199648"/>
    </source>
</evidence>
<dbReference type="InterPro" id="IPR039568">
    <property type="entry name" value="Peptidase_MA-like_dom"/>
</dbReference>
<dbReference type="Proteomes" id="UP000199648">
    <property type="component" value="Unassembled WGS sequence"/>
</dbReference>
<dbReference type="STRING" id="415747.SAMN03097708_01859"/>
<gene>
    <name evidence="2" type="ORF">SAMN03097708_01859</name>
</gene>